<evidence type="ECO:0000256" key="6">
    <source>
        <dbReference type="SAM" id="Phobius"/>
    </source>
</evidence>
<keyword evidence="6" id="KW-1133">Transmembrane helix</keyword>
<dbReference type="SUPFAM" id="SSF48264">
    <property type="entry name" value="Cytochrome P450"/>
    <property type="match status" value="1"/>
</dbReference>
<keyword evidence="4" id="KW-0408">Iron</keyword>
<dbReference type="Gene3D" id="1.10.630.10">
    <property type="entry name" value="Cytochrome P450"/>
    <property type="match status" value="1"/>
</dbReference>
<dbReference type="GO" id="GO:0016705">
    <property type="term" value="F:oxidoreductase activity, acting on paired donors, with incorporation or reduction of molecular oxygen"/>
    <property type="evidence" value="ECO:0007669"/>
    <property type="project" value="InterPro"/>
</dbReference>
<reference evidence="8" key="2">
    <citation type="journal article" date="2023" name="Plants (Basel)">
        <title>Annotation of the Turnera subulata (Passifloraceae) Draft Genome Reveals the S-Locus Evolved after the Divergence of Turneroideae from Passifloroideae in a Stepwise Manner.</title>
        <authorList>
            <person name="Henning P.M."/>
            <person name="Roalson E.H."/>
            <person name="Mir W."/>
            <person name="McCubbin A.G."/>
            <person name="Shore J.S."/>
        </authorList>
    </citation>
    <scope>NUCLEOTIDE SEQUENCE</scope>
    <source>
        <strain evidence="8">F60SS</strain>
    </source>
</reference>
<name>A0A9Q0FMA9_9ROSI</name>
<dbReference type="AlphaFoldDB" id="A0A9Q0FMA9"/>
<evidence type="ECO:0000256" key="2">
    <source>
        <dbReference type="ARBA" id="ARBA00022723"/>
    </source>
</evidence>
<evidence type="ECO:0008006" key="10">
    <source>
        <dbReference type="Google" id="ProtNLM"/>
    </source>
</evidence>
<accession>A0A9Q0FMA9</accession>
<dbReference type="PANTHER" id="PTHR47947">
    <property type="entry name" value="CYTOCHROME P450 82C3-RELATED"/>
    <property type="match status" value="1"/>
</dbReference>
<keyword evidence="3" id="KW-0560">Oxidoreductase</keyword>
<keyword evidence="7" id="KW-0732">Signal</keyword>
<dbReference type="Proteomes" id="UP001141552">
    <property type="component" value="Unassembled WGS sequence"/>
</dbReference>
<dbReference type="GO" id="GO:0004497">
    <property type="term" value="F:monooxygenase activity"/>
    <property type="evidence" value="ECO:0007669"/>
    <property type="project" value="UniProtKB-KW"/>
</dbReference>
<dbReference type="OrthoDB" id="1055148at2759"/>
<dbReference type="GO" id="GO:0020037">
    <property type="term" value="F:heme binding"/>
    <property type="evidence" value="ECO:0007669"/>
    <property type="project" value="InterPro"/>
</dbReference>
<evidence type="ECO:0000256" key="5">
    <source>
        <dbReference type="ARBA" id="ARBA00023033"/>
    </source>
</evidence>
<feature type="transmembrane region" description="Helical" evidence="6">
    <location>
        <begin position="306"/>
        <end position="328"/>
    </location>
</feature>
<dbReference type="EMBL" id="JAKUCV010004775">
    <property type="protein sequence ID" value="KAJ4834138.1"/>
    <property type="molecule type" value="Genomic_DNA"/>
</dbReference>
<protein>
    <recommendedName>
        <fullName evidence="10">Cytochrome P450</fullName>
    </recommendedName>
</protein>
<keyword evidence="6" id="KW-0472">Membrane</keyword>
<dbReference type="InterPro" id="IPR002401">
    <property type="entry name" value="Cyt_P450_E_grp-I"/>
</dbReference>
<keyword evidence="5" id="KW-0503">Monooxygenase</keyword>
<dbReference type="GO" id="GO:0005506">
    <property type="term" value="F:iron ion binding"/>
    <property type="evidence" value="ECO:0007669"/>
    <property type="project" value="InterPro"/>
</dbReference>
<dbReference type="InterPro" id="IPR036396">
    <property type="entry name" value="Cyt_P450_sf"/>
</dbReference>
<evidence type="ECO:0000256" key="1">
    <source>
        <dbReference type="ARBA" id="ARBA00022617"/>
    </source>
</evidence>
<keyword evidence="2" id="KW-0479">Metal-binding</keyword>
<keyword evidence="6" id="KW-0812">Transmembrane</keyword>
<feature type="signal peptide" evidence="7">
    <location>
        <begin position="1"/>
        <end position="24"/>
    </location>
</feature>
<feature type="chain" id="PRO_5040230567" description="Cytochrome P450" evidence="7">
    <location>
        <begin position="25"/>
        <end position="338"/>
    </location>
</feature>
<evidence type="ECO:0000313" key="8">
    <source>
        <dbReference type="EMBL" id="KAJ4834138.1"/>
    </source>
</evidence>
<organism evidence="8 9">
    <name type="scientific">Turnera subulata</name>
    <dbReference type="NCBI Taxonomy" id="218843"/>
    <lineage>
        <taxon>Eukaryota</taxon>
        <taxon>Viridiplantae</taxon>
        <taxon>Streptophyta</taxon>
        <taxon>Embryophyta</taxon>
        <taxon>Tracheophyta</taxon>
        <taxon>Spermatophyta</taxon>
        <taxon>Magnoliopsida</taxon>
        <taxon>eudicotyledons</taxon>
        <taxon>Gunneridae</taxon>
        <taxon>Pentapetalae</taxon>
        <taxon>rosids</taxon>
        <taxon>fabids</taxon>
        <taxon>Malpighiales</taxon>
        <taxon>Passifloraceae</taxon>
        <taxon>Turnera</taxon>
    </lineage>
</organism>
<dbReference type="PANTHER" id="PTHR47947:SF13">
    <property type="entry name" value="CYTOCHROME P450, FAMILY 81, SUBFAMILY K, POLYPEPTIDE 1-RELATED"/>
    <property type="match status" value="1"/>
</dbReference>
<dbReference type="PRINTS" id="PR00463">
    <property type="entry name" value="EP450I"/>
</dbReference>
<proteinExistence type="predicted"/>
<evidence type="ECO:0000256" key="3">
    <source>
        <dbReference type="ARBA" id="ARBA00023002"/>
    </source>
</evidence>
<evidence type="ECO:0000313" key="9">
    <source>
        <dbReference type="Proteomes" id="UP001141552"/>
    </source>
</evidence>
<gene>
    <name evidence="8" type="ORF">Tsubulata_045994</name>
</gene>
<comment type="caution">
    <text evidence="8">The sequence shown here is derived from an EMBL/GenBank/DDBJ whole genome shotgun (WGS) entry which is preliminary data.</text>
</comment>
<keyword evidence="1" id="KW-0349">Heme</keyword>
<sequence length="338" mass="38170">MDQSLCYHLALLLCVSLLVRRILLRSVKNLPPGPLALPIIGHLHLLKNPLYTSLESLSSQYGPILYLKFGSRPALVVSSPSAIEECFAKNDIVFANRPPTMSGDILTYNSTVFVWASYGHNWRTLRRIAVTEFLSSSNVQKSASIREEEVSCLVRRLFKGCSGGGKQKVDLNLLFSVLTKNVMMKLATGKRYVEEKHANTKVERQLFQEFKQLFSASLGMNICDFIPALRLIGYKGIEKSMKELKARRDAFLQNLVDEVRLKRTNSSPSKADDGTLESEGKKPVEDLLRMQESEPEFFTDQVIKSFVVVSSNAFSLVYLCFTIFICGFEEMHDLYMKA</sequence>
<reference evidence="8" key="1">
    <citation type="submission" date="2022-02" db="EMBL/GenBank/DDBJ databases">
        <authorList>
            <person name="Henning P.M."/>
            <person name="McCubbin A.G."/>
            <person name="Shore J.S."/>
        </authorList>
    </citation>
    <scope>NUCLEOTIDE SEQUENCE</scope>
    <source>
        <strain evidence="8">F60SS</strain>
        <tissue evidence="8">Leaves</tissue>
    </source>
</reference>
<evidence type="ECO:0000256" key="7">
    <source>
        <dbReference type="SAM" id="SignalP"/>
    </source>
</evidence>
<dbReference type="Pfam" id="PF00067">
    <property type="entry name" value="p450"/>
    <property type="match status" value="1"/>
</dbReference>
<evidence type="ECO:0000256" key="4">
    <source>
        <dbReference type="ARBA" id="ARBA00023004"/>
    </source>
</evidence>
<dbReference type="InterPro" id="IPR050651">
    <property type="entry name" value="Plant_Cytochrome_P450_Monoox"/>
</dbReference>
<keyword evidence="9" id="KW-1185">Reference proteome</keyword>
<dbReference type="InterPro" id="IPR001128">
    <property type="entry name" value="Cyt_P450"/>
</dbReference>